<comment type="similarity">
    <text evidence="1 6">Belongs to the carbohydrate kinase PfkB family.</text>
</comment>
<dbReference type="PANTHER" id="PTHR43085">
    <property type="entry name" value="HEXOKINASE FAMILY MEMBER"/>
    <property type="match status" value="1"/>
</dbReference>
<evidence type="ECO:0000256" key="6">
    <source>
        <dbReference type="RuleBase" id="RU003704"/>
    </source>
</evidence>
<dbReference type="GO" id="GO:0006000">
    <property type="term" value="P:fructose metabolic process"/>
    <property type="evidence" value="ECO:0007669"/>
    <property type="project" value="UniProtKB-ARBA"/>
</dbReference>
<dbReference type="Pfam" id="PF00294">
    <property type="entry name" value="PfkB"/>
    <property type="match status" value="1"/>
</dbReference>
<dbReference type="GO" id="GO:0005524">
    <property type="term" value="F:ATP binding"/>
    <property type="evidence" value="ECO:0007669"/>
    <property type="project" value="UniProtKB-KW"/>
</dbReference>
<keyword evidence="9" id="KW-1185">Reference proteome</keyword>
<name>A0A4Q7M5G8_9MICO</name>
<dbReference type="RefSeq" id="WP_130416319.1">
    <property type="nucleotide sequence ID" value="NZ_SGWX01000001.1"/>
</dbReference>
<evidence type="ECO:0000313" key="8">
    <source>
        <dbReference type="EMBL" id="RZS62884.1"/>
    </source>
</evidence>
<dbReference type="InterPro" id="IPR002173">
    <property type="entry name" value="Carboh/pur_kinase_PfkB_CS"/>
</dbReference>
<dbReference type="EMBL" id="SGWX01000001">
    <property type="protein sequence ID" value="RZS62884.1"/>
    <property type="molecule type" value="Genomic_DNA"/>
</dbReference>
<dbReference type="PROSITE" id="PS00584">
    <property type="entry name" value="PFKB_KINASES_2"/>
    <property type="match status" value="1"/>
</dbReference>
<keyword evidence="4 6" id="KW-0418">Kinase</keyword>
<dbReference type="GO" id="GO:0008865">
    <property type="term" value="F:fructokinase activity"/>
    <property type="evidence" value="ECO:0007669"/>
    <property type="project" value="UniProtKB-ARBA"/>
</dbReference>
<feature type="domain" description="Carbohydrate kinase PfkB" evidence="7">
    <location>
        <begin position="7"/>
        <end position="304"/>
    </location>
</feature>
<evidence type="ECO:0000313" key="9">
    <source>
        <dbReference type="Proteomes" id="UP000293852"/>
    </source>
</evidence>
<comment type="caution">
    <text evidence="8">The sequence shown here is derived from an EMBL/GenBank/DDBJ whole genome shotgun (WGS) entry which is preliminary data.</text>
</comment>
<evidence type="ECO:0000256" key="5">
    <source>
        <dbReference type="ARBA" id="ARBA00022840"/>
    </source>
</evidence>
<accession>A0A4Q7M5G8</accession>
<protein>
    <submittedName>
        <fullName evidence="8">Fructokinase</fullName>
    </submittedName>
</protein>
<organism evidence="8 9">
    <name type="scientific">Xylanimonas ulmi</name>
    <dbReference type="NCBI Taxonomy" id="228973"/>
    <lineage>
        <taxon>Bacteria</taxon>
        <taxon>Bacillati</taxon>
        <taxon>Actinomycetota</taxon>
        <taxon>Actinomycetes</taxon>
        <taxon>Micrococcales</taxon>
        <taxon>Promicromonosporaceae</taxon>
        <taxon>Xylanimonas</taxon>
    </lineage>
</organism>
<gene>
    <name evidence="8" type="ORF">EV386_3240</name>
</gene>
<evidence type="ECO:0000256" key="2">
    <source>
        <dbReference type="ARBA" id="ARBA00022679"/>
    </source>
</evidence>
<dbReference type="OrthoDB" id="9795789at2"/>
<evidence type="ECO:0000256" key="3">
    <source>
        <dbReference type="ARBA" id="ARBA00022741"/>
    </source>
</evidence>
<dbReference type="SUPFAM" id="SSF53613">
    <property type="entry name" value="Ribokinase-like"/>
    <property type="match status" value="1"/>
</dbReference>
<dbReference type="InterPro" id="IPR002139">
    <property type="entry name" value="Ribo/fructo_kinase"/>
</dbReference>
<proteinExistence type="inferred from homology"/>
<dbReference type="PRINTS" id="PR00990">
    <property type="entry name" value="RIBOKINASE"/>
</dbReference>
<dbReference type="PANTHER" id="PTHR43085:SF1">
    <property type="entry name" value="PSEUDOURIDINE KINASE-RELATED"/>
    <property type="match status" value="1"/>
</dbReference>
<dbReference type="InterPro" id="IPR029056">
    <property type="entry name" value="Ribokinase-like"/>
</dbReference>
<keyword evidence="5" id="KW-0067">ATP-binding</keyword>
<dbReference type="Proteomes" id="UP000293852">
    <property type="component" value="Unassembled WGS sequence"/>
</dbReference>
<sequence length="314" mass="31828">MTGPAAARLVVVGEALVDVVPDADGGTRDLPGGSPANVAVTLGRLGHRPTLVTSLAQDARGALVRDWLEASDVEVRLAAPACGRTSTAAVVLGADGGASYEFDLDWDLPADLLRAALDGADVVHTGSIATVLDPGADAVEVAMRAARGRALVSFDPNARPVITPDVDAARTRVERLVGLSDLVKVSDEDLGWYYPGQPAPAVARRWATAGPVLVVVTLGAQGALVVRGEDVVTVPGVRVQVADTIGAGDTFTGALLDALTRAGVGGPRARGALADLSVRQLADAAAWAARAAAVTVSRPGADPPTRAELDAADA</sequence>
<keyword evidence="2 6" id="KW-0808">Transferase</keyword>
<reference evidence="8 9" key="1">
    <citation type="submission" date="2019-02" db="EMBL/GenBank/DDBJ databases">
        <title>Sequencing the genomes of 1000 actinobacteria strains.</title>
        <authorList>
            <person name="Klenk H.-P."/>
        </authorList>
    </citation>
    <scope>NUCLEOTIDE SEQUENCE [LARGE SCALE GENOMIC DNA]</scope>
    <source>
        <strain evidence="8 9">DSM 16932</strain>
    </source>
</reference>
<dbReference type="CDD" id="cd01167">
    <property type="entry name" value="bac_FRK"/>
    <property type="match status" value="1"/>
</dbReference>
<evidence type="ECO:0000256" key="4">
    <source>
        <dbReference type="ARBA" id="ARBA00022777"/>
    </source>
</evidence>
<keyword evidence="3" id="KW-0547">Nucleotide-binding</keyword>
<evidence type="ECO:0000256" key="1">
    <source>
        <dbReference type="ARBA" id="ARBA00010688"/>
    </source>
</evidence>
<dbReference type="Gene3D" id="3.40.1190.20">
    <property type="match status" value="1"/>
</dbReference>
<dbReference type="InterPro" id="IPR011611">
    <property type="entry name" value="PfkB_dom"/>
</dbReference>
<evidence type="ECO:0000259" key="7">
    <source>
        <dbReference type="Pfam" id="PF00294"/>
    </source>
</evidence>
<dbReference type="AlphaFoldDB" id="A0A4Q7M5G8"/>
<dbReference type="InterPro" id="IPR050306">
    <property type="entry name" value="PfkB_Carbo_kinase"/>
</dbReference>